<name>A0A1I7BPC4_9ACTN</name>
<dbReference type="PANTHER" id="PTHR42973:SF39">
    <property type="entry name" value="FAD-BINDING PCMH-TYPE DOMAIN-CONTAINING PROTEIN"/>
    <property type="match status" value="1"/>
</dbReference>
<evidence type="ECO:0000313" key="8">
    <source>
        <dbReference type="Proteomes" id="UP000199546"/>
    </source>
</evidence>
<evidence type="ECO:0000259" key="6">
    <source>
        <dbReference type="PROSITE" id="PS51387"/>
    </source>
</evidence>
<evidence type="ECO:0000256" key="5">
    <source>
        <dbReference type="ARBA" id="ARBA00023002"/>
    </source>
</evidence>
<dbReference type="Gene3D" id="3.30.465.10">
    <property type="match status" value="1"/>
</dbReference>
<proteinExistence type="inferred from homology"/>
<dbReference type="OrthoDB" id="9775082at2"/>
<keyword evidence="4" id="KW-0274">FAD</keyword>
<dbReference type="SUPFAM" id="SSF56176">
    <property type="entry name" value="FAD-binding/transporter-associated domain-like"/>
    <property type="match status" value="1"/>
</dbReference>
<organism evidence="7 8">
    <name type="scientific">Geodermatophilus amargosae</name>
    <dbReference type="NCBI Taxonomy" id="1296565"/>
    <lineage>
        <taxon>Bacteria</taxon>
        <taxon>Bacillati</taxon>
        <taxon>Actinomycetota</taxon>
        <taxon>Actinomycetes</taxon>
        <taxon>Geodermatophilales</taxon>
        <taxon>Geodermatophilaceae</taxon>
        <taxon>Geodermatophilus</taxon>
    </lineage>
</organism>
<evidence type="ECO:0000313" key="7">
    <source>
        <dbReference type="EMBL" id="SFT89009.1"/>
    </source>
</evidence>
<dbReference type="InterPro" id="IPR006093">
    <property type="entry name" value="Oxy_OxRdtase_FAD_BS"/>
</dbReference>
<comment type="cofactor">
    <cofactor evidence="1">
        <name>FAD</name>
        <dbReference type="ChEBI" id="CHEBI:57692"/>
    </cofactor>
</comment>
<gene>
    <name evidence="7" type="ORF">SAMN05660657_03731</name>
</gene>
<dbReference type="PROSITE" id="PS51387">
    <property type="entry name" value="FAD_PCMH"/>
    <property type="match status" value="1"/>
</dbReference>
<dbReference type="Pfam" id="PF08031">
    <property type="entry name" value="BBE"/>
    <property type="match status" value="1"/>
</dbReference>
<dbReference type="PROSITE" id="PS00862">
    <property type="entry name" value="OX2_COVAL_FAD"/>
    <property type="match status" value="1"/>
</dbReference>
<evidence type="ECO:0000256" key="2">
    <source>
        <dbReference type="ARBA" id="ARBA00005466"/>
    </source>
</evidence>
<dbReference type="InterPro" id="IPR050416">
    <property type="entry name" value="FAD-linked_Oxidoreductase"/>
</dbReference>
<dbReference type="GO" id="GO:0071949">
    <property type="term" value="F:FAD binding"/>
    <property type="evidence" value="ECO:0007669"/>
    <property type="project" value="InterPro"/>
</dbReference>
<dbReference type="InterPro" id="IPR016167">
    <property type="entry name" value="FAD-bd_PCMH_sub1"/>
</dbReference>
<feature type="domain" description="FAD-binding PCMH-type" evidence="6">
    <location>
        <begin position="52"/>
        <end position="222"/>
    </location>
</feature>
<dbReference type="InterPro" id="IPR016166">
    <property type="entry name" value="FAD-bd_PCMH"/>
</dbReference>
<dbReference type="Gene3D" id="3.40.462.20">
    <property type="match status" value="1"/>
</dbReference>
<dbReference type="Pfam" id="PF01565">
    <property type="entry name" value="FAD_binding_4"/>
    <property type="match status" value="1"/>
</dbReference>
<keyword evidence="8" id="KW-1185">Reference proteome</keyword>
<evidence type="ECO:0000256" key="1">
    <source>
        <dbReference type="ARBA" id="ARBA00001974"/>
    </source>
</evidence>
<accession>A0A1I7BPC4</accession>
<dbReference type="InterPro" id="IPR006094">
    <property type="entry name" value="Oxid_FAD_bind_N"/>
</dbReference>
<sequence>MTRTVGTDDVRTGTSGVGSAAVAALRTSFEGQVLAPGDEGYEEHRRVWNGSIDRHPALIARCTGIDDVRTAVRFGRDSGLTVAVRGGGHSFPGLSTVDGGLLIDLRPMAGVRVDPDARVAGVQAGALLGEVDEATQEHGLVVPSGIVSHTGVAGLTLGGGIGWVMRRYGLTVDSLESADLVTADGEVVRAAEDENAELFWGLRGGGGNFGVVTDFRFRLHPVGPQVTAGATFWSMDDAEQVLRCYRDWVADCPDELMTIVVQRLAPALPVVPAELVGRPVIAVAACYAGDVDEGEAVLRPMRTCGSPVLDLVAPKPFLAHQQMFDPSYRHGCWYYVRSCDVAALTDEVIGVVAEHGRRITSPLSSIALWQMGGAVARVADDATAFSGRSAGFTFNINGNTPTADGFEDQRQWARDYWTALAPWHTGVYVNFLMEEGGARVRQAYGDAKYRRLTALKREYDPANLFRLNQNVPPG</sequence>
<dbReference type="GO" id="GO:0016491">
    <property type="term" value="F:oxidoreductase activity"/>
    <property type="evidence" value="ECO:0007669"/>
    <property type="project" value="UniProtKB-KW"/>
</dbReference>
<keyword evidence="3" id="KW-0285">Flavoprotein</keyword>
<reference evidence="8" key="1">
    <citation type="submission" date="2016-10" db="EMBL/GenBank/DDBJ databases">
        <authorList>
            <person name="Varghese N."/>
            <person name="Submissions S."/>
        </authorList>
    </citation>
    <scope>NUCLEOTIDE SEQUENCE [LARGE SCALE GENOMIC DNA]</scope>
    <source>
        <strain evidence="8">DSM 46136</strain>
    </source>
</reference>
<dbReference type="STRING" id="1296565.SAMN05660657_03731"/>
<keyword evidence="5" id="KW-0560">Oxidoreductase</keyword>
<dbReference type="InterPro" id="IPR036318">
    <property type="entry name" value="FAD-bd_PCMH-like_sf"/>
</dbReference>
<dbReference type="EMBL" id="FPBA01000015">
    <property type="protein sequence ID" value="SFT89009.1"/>
    <property type="molecule type" value="Genomic_DNA"/>
</dbReference>
<dbReference type="Proteomes" id="UP000199546">
    <property type="component" value="Unassembled WGS sequence"/>
</dbReference>
<evidence type="ECO:0000256" key="4">
    <source>
        <dbReference type="ARBA" id="ARBA00022827"/>
    </source>
</evidence>
<dbReference type="Gene3D" id="3.30.43.10">
    <property type="entry name" value="Uridine Diphospho-n-acetylenolpyruvylglucosamine Reductase, domain 2"/>
    <property type="match status" value="1"/>
</dbReference>
<dbReference type="InterPro" id="IPR016169">
    <property type="entry name" value="FAD-bd_PCMH_sub2"/>
</dbReference>
<comment type="similarity">
    <text evidence="2">Belongs to the oxygen-dependent FAD-linked oxidoreductase family.</text>
</comment>
<dbReference type="PANTHER" id="PTHR42973">
    <property type="entry name" value="BINDING OXIDOREDUCTASE, PUTATIVE (AFU_ORTHOLOGUE AFUA_1G17690)-RELATED"/>
    <property type="match status" value="1"/>
</dbReference>
<dbReference type="RefSeq" id="WP_093581626.1">
    <property type="nucleotide sequence ID" value="NZ_FPBA01000015.1"/>
</dbReference>
<dbReference type="InterPro" id="IPR012951">
    <property type="entry name" value="BBE"/>
</dbReference>
<dbReference type="AlphaFoldDB" id="A0A1I7BPC4"/>
<evidence type="ECO:0000256" key="3">
    <source>
        <dbReference type="ARBA" id="ARBA00022630"/>
    </source>
</evidence>
<protein>
    <submittedName>
        <fullName evidence="7">FAD/FMN-containing dehydrogenase</fullName>
    </submittedName>
</protein>